<keyword evidence="2" id="KW-1185">Reference proteome</keyword>
<dbReference type="InterPro" id="IPR036388">
    <property type="entry name" value="WH-like_DNA-bd_sf"/>
</dbReference>
<comment type="caution">
    <text evidence="1">The sequence shown here is derived from an EMBL/GenBank/DDBJ whole genome shotgun (WGS) entry which is preliminary data.</text>
</comment>
<name>A0AAE3DDW0_9FIRM</name>
<gene>
    <name evidence="1" type="ORF">LKD37_04870</name>
</gene>
<dbReference type="Proteomes" id="UP001199319">
    <property type="component" value="Unassembled WGS sequence"/>
</dbReference>
<dbReference type="SUPFAM" id="SSF46785">
    <property type="entry name" value="Winged helix' DNA-binding domain"/>
    <property type="match status" value="1"/>
</dbReference>
<accession>A0AAE3DDW0</accession>
<protein>
    <submittedName>
        <fullName evidence="1">HTH domain-containing protein</fullName>
    </submittedName>
</protein>
<reference evidence="1" key="1">
    <citation type="submission" date="2021-10" db="EMBL/GenBank/DDBJ databases">
        <title>Anaerobic single-cell dispensing facilitates the cultivation of human gut bacteria.</title>
        <authorList>
            <person name="Afrizal A."/>
        </authorList>
    </citation>
    <scope>NUCLEOTIDE SEQUENCE</scope>
    <source>
        <strain evidence="1">CLA-AA-H272</strain>
    </source>
</reference>
<proteinExistence type="predicted"/>
<evidence type="ECO:0000313" key="1">
    <source>
        <dbReference type="EMBL" id="MCC2128855.1"/>
    </source>
</evidence>
<dbReference type="InterPro" id="IPR036390">
    <property type="entry name" value="WH_DNA-bd_sf"/>
</dbReference>
<sequence>MTKETISRYLENGCKGHKNVVSSRELERALGISGNELRRHINRLRRGTVPIAADQRGYYYAETAAEVYATIRSLEKMRSGLDAAISGLERALEKFGE</sequence>
<dbReference type="AlphaFoldDB" id="A0AAE3DDW0"/>
<evidence type="ECO:0000313" key="2">
    <source>
        <dbReference type="Proteomes" id="UP001199319"/>
    </source>
</evidence>
<organism evidence="1 2">
    <name type="scientific">Brotocaccenecus cirricatena</name>
    <dbReference type="NCBI Taxonomy" id="3064195"/>
    <lineage>
        <taxon>Bacteria</taxon>
        <taxon>Bacillati</taxon>
        <taxon>Bacillota</taxon>
        <taxon>Clostridia</taxon>
        <taxon>Eubacteriales</taxon>
        <taxon>Oscillospiraceae</taxon>
        <taxon>Brotocaccenecus</taxon>
    </lineage>
</organism>
<dbReference type="Gene3D" id="1.10.10.10">
    <property type="entry name" value="Winged helix-like DNA-binding domain superfamily/Winged helix DNA-binding domain"/>
    <property type="match status" value="1"/>
</dbReference>
<dbReference type="EMBL" id="JAJEPW010000009">
    <property type="protein sequence ID" value="MCC2128855.1"/>
    <property type="molecule type" value="Genomic_DNA"/>
</dbReference>
<dbReference type="RefSeq" id="WP_302928156.1">
    <property type="nucleotide sequence ID" value="NZ_JAJEPW010000009.1"/>
</dbReference>